<keyword evidence="1" id="KW-0812">Transmembrane</keyword>
<dbReference type="EMBL" id="PDCK01000044">
    <property type="protein sequence ID" value="PRQ21893.1"/>
    <property type="molecule type" value="Genomic_DNA"/>
</dbReference>
<organism evidence="2 3">
    <name type="scientific">Rosa chinensis</name>
    <name type="common">China rose</name>
    <dbReference type="NCBI Taxonomy" id="74649"/>
    <lineage>
        <taxon>Eukaryota</taxon>
        <taxon>Viridiplantae</taxon>
        <taxon>Streptophyta</taxon>
        <taxon>Embryophyta</taxon>
        <taxon>Tracheophyta</taxon>
        <taxon>Spermatophyta</taxon>
        <taxon>Magnoliopsida</taxon>
        <taxon>eudicotyledons</taxon>
        <taxon>Gunneridae</taxon>
        <taxon>Pentapetalae</taxon>
        <taxon>rosids</taxon>
        <taxon>fabids</taxon>
        <taxon>Rosales</taxon>
        <taxon>Rosaceae</taxon>
        <taxon>Rosoideae</taxon>
        <taxon>Rosoideae incertae sedis</taxon>
        <taxon>Rosa</taxon>
    </lineage>
</organism>
<sequence length="49" mass="5572">MKNKKDSGFSHYLAAIVNMSVGRNIAGVLKMSNMMFFVYYVLLYFSNGL</sequence>
<dbReference type="Proteomes" id="UP000238479">
    <property type="component" value="Chromosome 6"/>
</dbReference>
<evidence type="ECO:0000313" key="3">
    <source>
        <dbReference type="Proteomes" id="UP000238479"/>
    </source>
</evidence>
<evidence type="ECO:0000313" key="2">
    <source>
        <dbReference type="EMBL" id="PRQ21893.1"/>
    </source>
</evidence>
<reference evidence="2 3" key="1">
    <citation type="journal article" date="2018" name="Nat. Genet.">
        <title>The Rosa genome provides new insights in the design of modern roses.</title>
        <authorList>
            <person name="Bendahmane M."/>
        </authorList>
    </citation>
    <scope>NUCLEOTIDE SEQUENCE [LARGE SCALE GENOMIC DNA]</scope>
    <source>
        <strain evidence="3">cv. Old Blush</strain>
    </source>
</reference>
<gene>
    <name evidence="2" type="ORF">RchiOBHm_Chr6g0244281</name>
</gene>
<accession>A0A2P6PIY6</accession>
<feature type="transmembrane region" description="Helical" evidence="1">
    <location>
        <begin position="21"/>
        <end position="45"/>
    </location>
</feature>
<keyword evidence="1" id="KW-0472">Membrane</keyword>
<proteinExistence type="predicted"/>
<dbReference type="Gramene" id="PRQ21893">
    <property type="protein sequence ID" value="PRQ21893"/>
    <property type="gene ID" value="RchiOBHm_Chr6g0244281"/>
</dbReference>
<keyword evidence="3" id="KW-1185">Reference proteome</keyword>
<evidence type="ECO:0000256" key="1">
    <source>
        <dbReference type="SAM" id="Phobius"/>
    </source>
</evidence>
<keyword evidence="1" id="KW-1133">Transmembrane helix</keyword>
<dbReference type="AlphaFoldDB" id="A0A2P6PIY6"/>
<protein>
    <submittedName>
        <fullName evidence="2">Uncharacterized protein</fullName>
    </submittedName>
</protein>
<name>A0A2P6PIY6_ROSCH</name>
<comment type="caution">
    <text evidence="2">The sequence shown here is derived from an EMBL/GenBank/DDBJ whole genome shotgun (WGS) entry which is preliminary data.</text>
</comment>